<dbReference type="SUPFAM" id="SSF47459">
    <property type="entry name" value="HLH, helix-loop-helix DNA-binding domain"/>
    <property type="match status" value="1"/>
</dbReference>
<gene>
    <name evidence="3" type="primary">LOC116291351</name>
</gene>
<dbReference type="InParanoid" id="A0A6P8HHG3"/>
<sequence length="158" mass="18007">MMSYEDSVVNISTAVTQATRYCTHTNTDLVKRVQDVAYSYSVESQKPKIKSSAVNSVTSVDKLHKDGSEVHRIRRHCQSNARSTRQLRRNERERGRKARLNAAFQVLKSVVPDNINAGSSDRKLTQVEILRLAKNYISKLTELLKQDNNYSFSVFNAE</sequence>
<evidence type="ECO:0000313" key="3">
    <source>
        <dbReference type="RefSeq" id="XP_031554383.1"/>
    </source>
</evidence>
<dbReference type="Pfam" id="PF00010">
    <property type="entry name" value="HLH"/>
    <property type="match status" value="1"/>
</dbReference>
<dbReference type="InterPro" id="IPR036638">
    <property type="entry name" value="HLH_DNA-bd_sf"/>
</dbReference>
<dbReference type="GO" id="GO:0007423">
    <property type="term" value="P:sensory organ development"/>
    <property type="evidence" value="ECO:0007669"/>
    <property type="project" value="TreeGrafter"/>
</dbReference>
<dbReference type="Proteomes" id="UP000515163">
    <property type="component" value="Unplaced"/>
</dbReference>
<proteinExistence type="predicted"/>
<dbReference type="PANTHER" id="PTHR19290:SF163">
    <property type="entry name" value="BASIC HELIX-LOOP-HELIX NEURAL TRANSCRIPTION FACTOR TAP"/>
    <property type="match status" value="1"/>
</dbReference>
<feature type="domain" description="BHLH" evidence="1">
    <location>
        <begin position="84"/>
        <end position="140"/>
    </location>
</feature>
<dbReference type="OrthoDB" id="5970250at2759"/>
<dbReference type="GeneID" id="116291351"/>
<organism evidence="2 3">
    <name type="scientific">Actinia tenebrosa</name>
    <name type="common">Australian red waratah sea anemone</name>
    <dbReference type="NCBI Taxonomy" id="6105"/>
    <lineage>
        <taxon>Eukaryota</taxon>
        <taxon>Metazoa</taxon>
        <taxon>Cnidaria</taxon>
        <taxon>Anthozoa</taxon>
        <taxon>Hexacorallia</taxon>
        <taxon>Actiniaria</taxon>
        <taxon>Actiniidae</taxon>
        <taxon>Actinia</taxon>
    </lineage>
</organism>
<dbReference type="GO" id="GO:0005634">
    <property type="term" value="C:nucleus"/>
    <property type="evidence" value="ECO:0007669"/>
    <property type="project" value="TreeGrafter"/>
</dbReference>
<evidence type="ECO:0000259" key="1">
    <source>
        <dbReference type="PROSITE" id="PS50888"/>
    </source>
</evidence>
<dbReference type="PROSITE" id="PS50888">
    <property type="entry name" value="BHLH"/>
    <property type="match status" value="1"/>
</dbReference>
<evidence type="ECO:0000313" key="2">
    <source>
        <dbReference type="Proteomes" id="UP000515163"/>
    </source>
</evidence>
<dbReference type="GO" id="GO:0000981">
    <property type="term" value="F:DNA-binding transcription factor activity, RNA polymerase II-specific"/>
    <property type="evidence" value="ECO:0007669"/>
    <property type="project" value="TreeGrafter"/>
</dbReference>
<reference evidence="3" key="1">
    <citation type="submission" date="2025-08" db="UniProtKB">
        <authorList>
            <consortium name="RefSeq"/>
        </authorList>
    </citation>
    <scope>IDENTIFICATION</scope>
    <source>
        <tissue evidence="3">Tentacle</tissue>
    </source>
</reference>
<dbReference type="InterPro" id="IPR011598">
    <property type="entry name" value="bHLH_dom"/>
</dbReference>
<dbReference type="GO" id="GO:0045944">
    <property type="term" value="P:positive regulation of transcription by RNA polymerase II"/>
    <property type="evidence" value="ECO:0007669"/>
    <property type="project" value="TreeGrafter"/>
</dbReference>
<dbReference type="AlphaFoldDB" id="A0A6P8HHG3"/>
<protein>
    <submittedName>
        <fullName evidence="3">Protein dimmed-like</fullName>
    </submittedName>
</protein>
<dbReference type="SMART" id="SM00353">
    <property type="entry name" value="HLH"/>
    <property type="match status" value="1"/>
</dbReference>
<accession>A0A6P8HHG3</accession>
<dbReference type="GO" id="GO:0046983">
    <property type="term" value="F:protein dimerization activity"/>
    <property type="evidence" value="ECO:0007669"/>
    <property type="project" value="InterPro"/>
</dbReference>
<dbReference type="RefSeq" id="XP_031554383.1">
    <property type="nucleotide sequence ID" value="XM_031698523.1"/>
</dbReference>
<dbReference type="KEGG" id="aten:116291351"/>
<dbReference type="Gene3D" id="4.10.280.10">
    <property type="entry name" value="Helix-loop-helix DNA-binding domain"/>
    <property type="match status" value="1"/>
</dbReference>
<dbReference type="PANTHER" id="PTHR19290">
    <property type="entry name" value="BASIC HELIX-LOOP-HELIX PROTEIN NEUROGENIN-RELATED"/>
    <property type="match status" value="1"/>
</dbReference>
<keyword evidence="2" id="KW-1185">Reference proteome</keyword>
<dbReference type="GO" id="GO:0061564">
    <property type="term" value="P:axon development"/>
    <property type="evidence" value="ECO:0007669"/>
    <property type="project" value="TreeGrafter"/>
</dbReference>
<dbReference type="InterPro" id="IPR050359">
    <property type="entry name" value="bHLH_transcription_factors"/>
</dbReference>
<dbReference type="GO" id="GO:0070888">
    <property type="term" value="F:E-box binding"/>
    <property type="evidence" value="ECO:0007669"/>
    <property type="project" value="TreeGrafter"/>
</dbReference>
<name>A0A6P8HHG3_ACTTE</name>